<comment type="similarity">
    <text evidence="1">Belongs to the LysR transcriptional regulatory family.</text>
</comment>
<dbReference type="eggNOG" id="COG0583">
    <property type="taxonomic scope" value="Bacteria"/>
</dbReference>
<evidence type="ECO:0000313" key="7">
    <source>
        <dbReference type="Proteomes" id="UP000006875"/>
    </source>
</evidence>
<dbReference type="InterPro" id="IPR036388">
    <property type="entry name" value="WH-like_DNA-bd_sf"/>
</dbReference>
<evidence type="ECO:0000256" key="3">
    <source>
        <dbReference type="ARBA" id="ARBA00023125"/>
    </source>
</evidence>
<evidence type="ECO:0000256" key="2">
    <source>
        <dbReference type="ARBA" id="ARBA00023015"/>
    </source>
</evidence>
<dbReference type="GO" id="GO:0003677">
    <property type="term" value="F:DNA binding"/>
    <property type="evidence" value="ECO:0007669"/>
    <property type="project" value="UniProtKB-KW"/>
</dbReference>
<protein>
    <submittedName>
        <fullName evidence="6">Transcriptional regulator, LysR family</fullName>
    </submittedName>
</protein>
<dbReference type="InterPro" id="IPR050950">
    <property type="entry name" value="HTH-type_LysR_regulators"/>
</dbReference>
<name>E3H688_ILYPC</name>
<dbReference type="SUPFAM" id="SSF46785">
    <property type="entry name" value="Winged helix' DNA-binding domain"/>
    <property type="match status" value="1"/>
</dbReference>
<organism evidence="6 7">
    <name type="scientific">Ilyobacter polytropus (strain ATCC 51220 / DSM 2926 / LMG 16218 / CuHBu1)</name>
    <dbReference type="NCBI Taxonomy" id="572544"/>
    <lineage>
        <taxon>Bacteria</taxon>
        <taxon>Fusobacteriati</taxon>
        <taxon>Fusobacteriota</taxon>
        <taxon>Fusobacteriia</taxon>
        <taxon>Fusobacteriales</taxon>
        <taxon>Fusobacteriaceae</taxon>
        <taxon>Ilyobacter</taxon>
    </lineage>
</organism>
<keyword evidence="4" id="KW-0804">Transcription</keyword>
<dbReference type="KEGG" id="ipo:Ilyop_0057"/>
<reference evidence="6 7" key="1">
    <citation type="journal article" date="2010" name="Stand. Genomic Sci.">
        <title>Complete genome sequence of Ilyobacter polytropus type strain (CuHbu1).</title>
        <authorList>
            <person name="Sikorski J."/>
            <person name="Chertkov O."/>
            <person name="Lapidus A."/>
            <person name="Nolan M."/>
            <person name="Lucas S."/>
            <person name="Del Rio T.G."/>
            <person name="Tice H."/>
            <person name="Cheng J.F."/>
            <person name="Tapia R."/>
            <person name="Han C."/>
            <person name="Goodwin L."/>
            <person name="Pitluck S."/>
            <person name="Liolios K."/>
            <person name="Ivanova N."/>
            <person name="Mavromatis K."/>
            <person name="Mikhailova N."/>
            <person name="Pati A."/>
            <person name="Chen A."/>
            <person name="Palaniappan K."/>
            <person name="Land M."/>
            <person name="Hauser L."/>
            <person name="Chang Y.J."/>
            <person name="Jeffries C.D."/>
            <person name="Brambilla E."/>
            <person name="Yasawong M."/>
            <person name="Rohde M."/>
            <person name="Pukall R."/>
            <person name="Spring S."/>
            <person name="Goker M."/>
            <person name="Woyke T."/>
            <person name="Bristow J."/>
            <person name="Eisen J.A."/>
            <person name="Markowitz V."/>
            <person name="Hugenholtz P."/>
            <person name="Kyrpides N.C."/>
            <person name="Klenk H.P."/>
        </authorList>
    </citation>
    <scope>NUCLEOTIDE SEQUENCE [LARGE SCALE GENOMIC DNA]</scope>
    <source>
        <strain evidence="7">ATCC 51220 / DSM 2926 / LMG 16218 / CuHBu1</strain>
    </source>
</reference>
<dbReference type="Pfam" id="PF03466">
    <property type="entry name" value="LysR_substrate"/>
    <property type="match status" value="1"/>
</dbReference>
<dbReference type="InterPro" id="IPR005119">
    <property type="entry name" value="LysR_subst-bd"/>
</dbReference>
<accession>E3H688</accession>
<dbReference type="CDD" id="cd05466">
    <property type="entry name" value="PBP2_LTTR_substrate"/>
    <property type="match status" value="1"/>
</dbReference>
<dbReference type="EMBL" id="CP002281">
    <property type="protein sequence ID" value="ADO81847.1"/>
    <property type="molecule type" value="Genomic_DNA"/>
</dbReference>
<evidence type="ECO:0000256" key="1">
    <source>
        <dbReference type="ARBA" id="ARBA00009437"/>
    </source>
</evidence>
<dbReference type="Proteomes" id="UP000006875">
    <property type="component" value="Chromosome"/>
</dbReference>
<dbReference type="PANTHER" id="PTHR30419">
    <property type="entry name" value="HTH-TYPE TRANSCRIPTIONAL REGULATOR YBHD"/>
    <property type="match status" value="1"/>
</dbReference>
<dbReference type="Pfam" id="PF00126">
    <property type="entry name" value="HTH_1"/>
    <property type="match status" value="1"/>
</dbReference>
<evidence type="ECO:0000256" key="4">
    <source>
        <dbReference type="ARBA" id="ARBA00023163"/>
    </source>
</evidence>
<dbReference type="PROSITE" id="PS50931">
    <property type="entry name" value="HTH_LYSR"/>
    <property type="match status" value="1"/>
</dbReference>
<dbReference type="OrthoDB" id="9803735at2"/>
<dbReference type="PRINTS" id="PR00039">
    <property type="entry name" value="HTHLYSR"/>
</dbReference>
<keyword evidence="7" id="KW-1185">Reference proteome</keyword>
<dbReference type="SUPFAM" id="SSF53850">
    <property type="entry name" value="Periplasmic binding protein-like II"/>
    <property type="match status" value="1"/>
</dbReference>
<sequence length="319" mass="36692">MAIDVELKTIKIMLAIEQEGSFSKAAEVLYISQPALTQYIKRIESVLSFPLYNRENGKCVPTKAAKILLKEGQLLLEQYDSMLKKMNNTVDSKVVNIQLGWPTGYTVQYLNSIMSSISNLESINVKVTENLVETLIQLLLQKKLNVLIIPALYFHPDLVYTTIRREEFYLAVPKNHVANTIINKDRPTDYANLSDLKDMPFISLSANAYKKFIDPLFHEAGYNPNIIFNCTNWYSSHSLVEDGLGLSIVPYWFAEKGHEKINYYHIQSKQRAYRILACVFHRDQLVSPELKGFIDHIKNIYGDQYAHLPFDYSNLNQNI</sequence>
<dbReference type="STRING" id="572544.Ilyop_0057"/>
<dbReference type="GO" id="GO:0005829">
    <property type="term" value="C:cytosol"/>
    <property type="evidence" value="ECO:0007669"/>
    <property type="project" value="TreeGrafter"/>
</dbReference>
<dbReference type="GO" id="GO:0003700">
    <property type="term" value="F:DNA-binding transcription factor activity"/>
    <property type="evidence" value="ECO:0007669"/>
    <property type="project" value="InterPro"/>
</dbReference>
<dbReference type="Gene3D" id="3.40.190.290">
    <property type="match status" value="1"/>
</dbReference>
<dbReference type="PANTHER" id="PTHR30419:SF8">
    <property type="entry name" value="NITROGEN ASSIMILATION TRANSCRIPTIONAL ACTIVATOR-RELATED"/>
    <property type="match status" value="1"/>
</dbReference>
<proteinExistence type="inferred from homology"/>
<dbReference type="AlphaFoldDB" id="E3H688"/>
<dbReference type="InterPro" id="IPR036390">
    <property type="entry name" value="WH_DNA-bd_sf"/>
</dbReference>
<dbReference type="RefSeq" id="WP_013386518.1">
    <property type="nucleotide sequence ID" value="NC_014632.1"/>
</dbReference>
<evidence type="ECO:0000313" key="6">
    <source>
        <dbReference type="EMBL" id="ADO81847.1"/>
    </source>
</evidence>
<dbReference type="HOGENOM" id="CLU_039613_6_2_0"/>
<keyword evidence="2" id="KW-0805">Transcription regulation</keyword>
<gene>
    <name evidence="6" type="ordered locus">Ilyop_0057</name>
</gene>
<evidence type="ECO:0000259" key="5">
    <source>
        <dbReference type="PROSITE" id="PS50931"/>
    </source>
</evidence>
<dbReference type="InterPro" id="IPR000847">
    <property type="entry name" value="LysR_HTH_N"/>
</dbReference>
<keyword evidence="3" id="KW-0238">DNA-binding</keyword>
<dbReference type="Gene3D" id="1.10.10.10">
    <property type="entry name" value="Winged helix-like DNA-binding domain superfamily/Winged helix DNA-binding domain"/>
    <property type="match status" value="1"/>
</dbReference>
<feature type="domain" description="HTH lysR-type" evidence="5">
    <location>
        <begin position="5"/>
        <end position="62"/>
    </location>
</feature>